<dbReference type="AlphaFoldDB" id="A0A3A3GIV4"/>
<gene>
    <name evidence="5 6" type="primary">rpsB</name>
    <name evidence="6" type="ORF">D3878_04060</name>
</gene>
<dbReference type="GO" id="GO:0022627">
    <property type="term" value="C:cytosolic small ribosomal subunit"/>
    <property type="evidence" value="ECO:0007669"/>
    <property type="project" value="TreeGrafter"/>
</dbReference>
<dbReference type="Gene3D" id="1.10.287.610">
    <property type="entry name" value="Helix hairpin bin"/>
    <property type="match status" value="1"/>
</dbReference>
<dbReference type="SUPFAM" id="SSF52313">
    <property type="entry name" value="Ribosomal protein S2"/>
    <property type="match status" value="1"/>
</dbReference>
<evidence type="ECO:0000313" key="6">
    <source>
        <dbReference type="EMBL" id="RJG00860.1"/>
    </source>
</evidence>
<dbReference type="PRINTS" id="PR00395">
    <property type="entry name" value="RIBOSOMALS2"/>
</dbReference>
<keyword evidence="3 5" id="KW-0687">Ribonucleoprotein</keyword>
<dbReference type="InterPro" id="IPR023591">
    <property type="entry name" value="Ribosomal_uS2_flav_dom_sf"/>
</dbReference>
<dbReference type="PANTHER" id="PTHR12534:SF0">
    <property type="entry name" value="SMALL RIBOSOMAL SUBUNIT PROTEIN US2M"/>
    <property type="match status" value="1"/>
</dbReference>
<comment type="similarity">
    <text evidence="1 5">Belongs to the universal ribosomal protein uS2 family.</text>
</comment>
<comment type="caution">
    <text evidence="6">The sequence shown here is derived from an EMBL/GenBank/DDBJ whole genome shotgun (WGS) entry which is preliminary data.</text>
</comment>
<dbReference type="EMBL" id="QYUQ01000002">
    <property type="protein sequence ID" value="RJG00860.1"/>
    <property type="molecule type" value="Genomic_DNA"/>
</dbReference>
<evidence type="ECO:0000256" key="4">
    <source>
        <dbReference type="ARBA" id="ARBA00035256"/>
    </source>
</evidence>
<organism evidence="6 7">
    <name type="scientific">Noviherbaspirillum sedimenti</name>
    <dbReference type="NCBI Taxonomy" id="2320865"/>
    <lineage>
        <taxon>Bacteria</taxon>
        <taxon>Pseudomonadati</taxon>
        <taxon>Pseudomonadota</taxon>
        <taxon>Betaproteobacteria</taxon>
        <taxon>Burkholderiales</taxon>
        <taxon>Oxalobacteraceae</taxon>
        <taxon>Noviherbaspirillum</taxon>
    </lineage>
</organism>
<accession>A0A3A3GIV4</accession>
<dbReference type="Gene3D" id="3.40.50.10490">
    <property type="entry name" value="Glucose-6-phosphate isomerase like protein, domain 1"/>
    <property type="match status" value="1"/>
</dbReference>
<evidence type="ECO:0000256" key="5">
    <source>
        <dbReference type="HAMAP-Rule" id="MF_00291"/>
    </source>
</evidence>
<dbReference type="Pfam" id="PF00318">
    <property type="entry name" value="Ribosomal_S2"/>
    <property type="match status" value="1"/>
</dbReference>
<dbReference type="PANTHER" id="PTHR12534">
    <property type="entry name" value="30S RIBOSOMAL PROTEIN S2 PROKARYOTIC AND ORGANELLAR"/>
    <property type="match status" value="1"/>
</dbReference>
<name>A0A3A3GIV4_9BURK</name>
<dbReference type="FunFam" id="1.10.287.610:FF:000001">
    <property type="entry name" value="30S ribosomal protein S2"/>
    <property type="match status" value="1"/>
</dbReference>
<dbReference type="InterPro" id="IPR001865">
    <property type="entry name" value="Ribosomal_uS2"/>
</dbReference>
<proteinExistence type="inferred from homology"/>
<dbReference type="InterPro" id="IPR005706">
    <property type="entry name" value="Ribosomal_uS2_bac/mit/plastid"/>
</dbReference>
<dbReference type="GO" id="GO:0006412">
    <property type="term" value="P:translation"/>
    <property type="evidence" value="ECO:0007669"/>
    <property type="project" value="UniProtKB-UniRule"/>
</dbReference>
<keyword evidence="7" id="KW-1185">Reference proteome</keyword>
<evidence type="ECO:0000313" key="7">
    <source>
        <dbReference type="Proteomes" id="UP000266327"/>
    </source>
</evidence>
<dbReference type="CDD" id="cd01425">
    <property type="entry name" value="RPS2"/>
    <property type="match status" value="1"/>
</dbReference>
<dbReference type="NCBIfam" id="TIGR01011">
    <property type="entry name" value="rpsB_bact"/>
    <property type="match status" value="1"/>
</dbReference>
<reference evidence="7" key="1">
    <citation type="submission" date="2018-09" db="EMBL/GenBank/DDBJ databases">
        <authorList>
            <person name="Zhu H."/>
        </authorList>
    </citation>
    <scope>NUCLEOTIDE SEQUENCE [LARGE SCALE GENOMIC DNA]</scope>
    <source>
        <strain evidence="7">K1S02-23</strain>
    </source>
</reference>
<dbReference type="OrthoDB" id="9808036at2"/>
<evidence type="ECO:0000256" key="1">
    <source>
        <dbReference type="ARBA" id="ARBA00006242"/>
    </source>
</evidence>
<evidence type="ECO:0000256" key="2">
    <source>
        <dbReference type="ARBA" id="ARBA00022980"/>
    </source>
</evidence>
<dbReference type="Proteomes" id="UP000266327">
    <property type="component" value="Unassembled WGS sequence"/>
</dbReference>
<protein>
    <recommendedName>
        <fullName evidence="4 5">Small ribosomal subunit protein uS2</fullName>
    </recommendedName>
</protein>
<dbReference type="GO" id="GO:0003735">
    <property type="term" value="F:structural constituent of ribosome"/>
    <property type="evidence" value="ECO:0007669"/>
    <property type="project" value="InterPro"/>
</dbReference>
<sequence>MAVTMREMLEAGIHFGHQTRFWNPKMAPFIFGHRNKIHIINLEKTLAKYQEAMKYISQLSANRGTILMVGTKRQARDIIAAEAQRAGVPFVDQRWLGGMLTNFKTIKTSIKRLKDMEAALADGSTEKMSKKEALMFQREMIKLQKSIGGIKDMGGIPDAIFVIDVGYHNGTITEAAKLGIPVIGVVDTNHSPEGVAYVIPGNDDSSKAIQLYARGVADAILEGRANAVNDVVEAIKGGADEFVEVNEQA</sequence>
<dbReference type="RefSeq" id="WP_119784314.1">
    <property type="nucleotide sequence ID" value="NZ_QYUQ01000002.1"/>
</dbReference>
<evidence type="ECO:0000256" key="3">
    <source>
        <dbReference type="ARBA" id="ARBA00023274"/>
    </source>
</evidence>
<keyword evidence="2 5" id="KW-0689">Ribosomal protein</keyword>
<dbReference type="HAMAP" id="MF_00291_B">
    <property type="entry name" value="Ribosomal_uS2_B"/>
    <property type="match status" value="1"/>
</dbReference>